<name>A0A2A5QP98_9EURY</name>
<keyword evidence="2" id="KW-1185">Reference proteome</keyword>
<proteinExistence type="predicted"/>
<reference evidence="1 2" key="1">
    <citation type="submission" date="2017-09" db="EMBL/GenBank/DDBJ databases">
        <title>Genome sequences of Natrinema ejinorence JCM 13890T.</title>
        <authorList>
            <person name="Roh S.W."/>
            <person name="Kim Y.B."/>
            <person name="Kim J.Y."/>
        </authorList>
    </citation>
    <scope>NUCLEOTIDE SEQUENCE [LARGE SCALE GENOMIC DNA]</scope>
    <source>
        <strain evidence="1 2">JCM 13890</strain>
    </source>
</reference>
<comment type="caution">
    <text evidence="1">The sequence shown here is derived from an EMBL/GenBank/DDBJ whole genome shotgun (WGS) entry which is preliminary data.</text>
</comment>
<protein>
    <submittedName>
        <fullName evidence="1">Uncharacterized protein</fullName>
    </submittedName>
</protein>
<dbReference type="RefSeq" id="WP_097382145.1">
    <property type="nucleotide sequence ID" value="NZ_NXNI01000003.1"/>
</dbReference>
<accession>A0A2A5QP98</accession>
<dbReference type="EMBL" id="NXNI01000003">
    <property type="protein sequence ID" value="PCR88678.1"/>
    <property type="molecule type" value="Genomic_DNA"/>
</dbReference>
<dbReference type="AlphaFoldDB" id="A0A2A5QP98"/>
<gene>
    <name evidence="1" type="ORF">CP557_21865</name>
</gene>
<organism evidence="1 2">
    <name type="scientific">Natrinema ejinorense</name>
    <dbReference type="NCBI Taxonomy" id="373386"/>
    <lineage>
        <taxon>Archaea</taxon>
        <taxon>Methanobacteriati</taxon>
        <taxon>Methanobacteriota</taxon>
        <taxon>Stenosarchaea group</taxon>
        <taxon>Halobacteria</taxon>
        <taxon>Halobacteriales</taxon>
        <taxon>Natrialbaceae</taxon>
        <taxon>Natrinema</taxon>
    </lineage>
</organism>
<dbReference type="OrthoDB" id="200049at2157"/>
<evidence type="ECO:0000313" key="2">
    <source>
        <dbReference type="Proteomes" id="UP000219689"/>
    </source>
</evidence>
<evidence type="ECO:0000313" key="1">
    <source>
        <dbReference type="EMBL" id="PCR88678.1"/>
    </source>
</evidence>
<sequence length="264" mass="29013">MSDVEPLVSERALARTYNHPSYSDPADAVDDYRRVLAYASRHPSQGSSAIASALDLPRGRIRPWLDGGAPDAVNAIDTAREHGWLQAEFDDPEFTGLNTLVANVFSGGSIADEYYRPSFVLNHRGEDSHVIDALELARVDYEVIDDRDGRGDEARPTEDSTVLGRVLAVLGAPVGAKSNQRLSLPSYLEEAPDDVREQFAYAYLENRAIEHEGKATLTVREDRNRTYLEDLAALIDDVAGGGVEFRERDIVVSADAARQLGTVR</sequence>
<dbReference type="Proteomes" id="UP000219689">
    <property type="component" value="Unassembled WGS sequence"/>
</dbReference>